<proteinExistence type="predicted"/>
<dbReference type="InterPro" id="IPR013656">
    <property type="entry name" value="PAS_4"/>
</dbReference>
<dbReference type="Pfam" id="PF13185">
    <property type="entry name" value="GAF_2"/>
    <property type="match status" value="1"/>
</dbReference>
<comment type="caution">
    <text evidence="4">The sequence shown here is derived from an EMBL/GenBank/DDBJ whole genome shotgun (WGS) entry which is preliminary data.</text>
</comment>
<feature type="compositionally biased region" description="Low complexity" evidence="2">
    <location>
        <begin position="298"/>
        <end position="310"/>
    </location>
</feature>
<evidence type="ECO:0000259" key="3">
    <source>
        <dbReference type="PROSITE" id="PS50112"/>
    </source>
</evidence>
<dbReference type="PANTHER" id="PTHR43156">
    <property type="entry name" value="STAGE II SPORULATION PROTEIN E-RELATED"/>
    <property type="match status" value="1"/>
</dbReference>
<dbReference type="SUPFAM" id="SSF81606">
    <property type="entry name" value="PP2C-like"/>
    <property type="match status" value="1"/>
</dbReference>
<accession>A0ABQ2EZJ2</accession>
<evidence type="ECO:0000313" key="4">
    <source>
        <dbReference type="EMBL" id="GGK29824.1"/>
    </source>
</evidence>
<dbReference type="InterPro" id="IPR029016">
    <property type="entry name" value="GAF-like_dom_sf"/>
</dbReference>
<dbReference type="InterPro" id="IPR000014">
    <property type="entry name" value="PAS"/>
</dbReference>
<dbReference type="Gene3D" id="3.30.450.40">
    <property type="match status" value="2"/>
</dbReference>
<dbReference type="CDD" id="cd00130">
    <property type="entry name" value="PAS"/>
    <property type="match status" value="1"/>
</dbReference>
<dbReference type="InterPro" id="IPR003018">
    <property type="entry name" value="GAF"/>
</dbReference>
<dbReference type="Gene3D" id="3.30.450.20">
    <property type="entry name" value="PAS domain"/>
    <property type="match status" value="1"/>
</dbReference>
<dbReference type="InterPro" id="IPR001932">
    <property type="entry name" value="PPM-type_phosphatase-like_dom"/>
</dbReference>
<name>A0ABQ2EZJ2_9ACTN</name>
<dbReference type="Pfam" id="PF08448">
    <property type="entry name" value="PAS_4"/>
    <property type="match status" value="1"/>
</dbReference>
<protein>
    <recommendedName>
        <fullName evidence="3">PAS domain-containing protein</fullName>
    </recommendedName>
</protein>
<dbReference type="SUPFAM" id="SSF55785">
    <property type="entry name" value="PYP-like sensor domain (PAS domain)"/>
    <property type="match status" value="1"/>
</dbReference>
<sequence>MASRVGLSVAEDRTDASAQIEQALADIVKTTGAHLGAVYLKVPEDQLLRMVRVIGVSLRVARPWSMVALAAPVPVAEAAREGHPVWVGSHVELARRFPRTALALPYDVAMLVVPLSTGDTCWGALLQLWPGTRDPDPSRQEEEATDTGARLIGELLRQAAEEGNPLPPGELRVVEPPPARYEEPGAEITERLPEGMCALDLEGRITFYNRRATELLGVDESELLGARLWEILPWLLDPVYENAYLAALFSRLPRSFTALRPPDRLLAFYLYPDATGISVRIVPTEEAAVPDEEPAPAPEGSAVPAEEPPALSFEGPASPGLAAESGDDPVAAPTVTERTRPGALYQLLHLSSALTESVGVQDVTDAVTNQILPVIDVQSLAMVTVDGGRLQVVGSRGFPQEIVDGLQDRSLSADSPEVRAIMTGIPTFHPHIEDLRRIYPNIAVSPDTAACAHLPMFASGRTIGAVVLGYNRPHFFPPDERAGLTSLAGVIAQALERARLYDTKNQVALGLQAALLPGVLPDVPGIEVAARYIPATTGMDIGGDFYDLIRLDDTSVAAVIGDVQGHNVNAAALMGQVRTAVHTHASAGAIPGEILARTNRLLVDLRSNLFTSCLYAHLDLRNHRAHLATAGHLPPVLLHPDGRTEIIDGPSGILLGIEPEAQYRTFDVPLPPGAILALFTDGLVEVPGTDLDESIAEFAGHLAEADSQSLEELTETLVRRAAQAGRRSWGNDDIALLLIKVAAV</sequence>
<keyword evidence="5" id="KW-1185">Reference proteome</keyword>
<organism evidence="4 5">
    <name type="scientific">Streptomyces camponoticapitis</name>
    <dbReference type="NCBI Taxonomy" id="1616125"/>
    <lineage>
        <taxon>Bacteria</taxon>
        <taxon>Bacillati</taxon>
        <taxon>Actinomycetota</taxon>
        <taxon>Actinomycetes</taxon>
        <taxon>Kitasatosporales</taxon>
        <taxon>Streptomycetaceae</taxon>
        <taxon>Streptomyces</taxon>
    </lineage>
</organism>
<feature type="domain" description="PAS" evidence="3">
    <location>
        <begin position="181"/>
        <end position="225"/>
    </location>
</feature>
<keyword evidence="1" id="KW-0378">Hydrolase</keyword>
<dbReference type="SMART" id="SM00091">
    <property type="entry name" value="PAS"/>
    <property type="match status" value="1"/>
</dbReference>
<dbReference type="PANTHER" id="PTHR43156:SF2">
    <property type="entry name" value="STAGE II SPORULATION PROTEIN E"/>
    <property type="match status" value="1"/>
</dbReference>
<gene>
    <name evidence="4" type="ORF">GCM10011583_72150</name>
</gene>
<feature type="region of interest" description="Disordered" evidence="2">
    <location>
        <begin position="287"/>
        <end position="334"/>
    </location>
</feature>
<dbReference type="InterPro" id="IPR052016">
    <property type="entry name" value="Bact_Sigma-Reg"/>
</dbReference>
<evidence type="ECO:0000256" key="1">
    <source>
        <dbReference type="ARBA" id="ARBA00022801"/>
    </source>
</evidence>
<dbReference type="Pfam" id="PF07228">
    <property type="entry name" value="SpoIIE"/>
    <property type="match status" value="1"/>
</dbReference>
<dbReference type="PROSITE" id="PS50112">
    <property type="entry name" value="PAS"/>
    <property type="match status" value="1"/>
</dbReference>
<dbReference type="InterPro" id="IPR035965">
    <property type="entry name" value="PAS-like_dom_sf"/>
</dbReference>
<dbReference type="Gene3D" id="3.60.40.10">
    <property type="entry name" value="PPM-type phosphatase domain"/>
    <property type="match status" value="1"/>
</dbReference>
<dbReference type="SUPFAM" id="SSF55781">
    <property type="entry name" value="GAF domain-like"/>
    <property type="match status" value="2"/>
</dbReference>
<reference evidence="5" key="1">
    <citation type="journal article" date="2019" name="Int. J. Syst. Evol. Microbiol.">
        <title>The Global Catalogue of Microorganisms (GCM) 10K type strain sequencing project: providing services to taxonomists for standard genome sequencing and annotation.</title>
        <authorList>
            <consortium name="The Broad Institute Genomics Platform"/>
            <consortium name="The Broad Institute Genome Sequencing Center for Infectious Disease"/>
            <person name="Wu L."/>
            <person name="Ma J."/>
        </authorList>
    </citation>
    <scope>NUCLEOTIDE SEQUENCE [LARGE SCALE GENOMIC DNA]</scope>
    <source>
        <strain evidence="5">CGMCC 4.7275</strain>
    </source>
</reference>
<dbReference type="InterPro" id="IPR036457">
    <property type="entry name" value="PPM-type-like_dom_sf"/>
</dbReference>
<evidence type="ECO:0000256" key="2">
    <source>
        <dbReference type="SAM" id="MobiDB-lite"/>
    </source>
</evidence>
<dbReference type="SMART" id="SM00065">
    <property type="entry name" value="GAF"/>
    <property type="match status" value="1"/>
</dbReference>
<dbReference type="SMART" id="SM00331">
    <property type="entry name" value="PP2C_SIG"/>
    <property type="match status" value="1"/>
</dbReference>
<dbReference type="NCBIfam" id="TIGR00229">
    <property type="entry name" value="sensory_box"/>
    <property type="match status" value="1"/>
</dbReference>
<dbReference type="EMBL" id="BMMV01000039">
    <property type="protein sequence ID" value="GGK29824.1"/>
    <property type="molecule type" value="Genomic_DNA"/>
</dbReference>
<dbReference type="Proteomes" id="UP000660265">
    <property type="component" value="Unassembled WGS sequence"/>
</dbReference>
<evidence type="ECO:0000313" key="5">
    <source>
        <dbReference type="Proteomes" id="UP000660265"/>
    </source>
</evidence>